<dbReference type="Proteomes" id="UP000095645">
    <property type="component" value="Unassembled WGS sequence"/>
</dbReference>
<accession>A0A174AIL3</accession>
<protein>
    <submittedName>
        <fullName evidence="2">Uncharacterized protein conserved in bacteria</fullName>
    </submittedName>
</protein>
<feature type="transmembrane region" description="Helical" evidence="1">
    <location>
        <begin position="99"/>
        <end position="123"/>
    </location>
</feature>
<gene>
    <name evidence="2" type="ORF">ERS852476_01331</name>
</gene>
<dbReference type="EMBL" id="CYZP01000009">
    <property type="protein sequence ID" value="CUN88462.1"/>
    <property type="molecule type" value="Genomic_DNA"/>
</dbReference>
<evidence type="ECO:0000313" key="2">
    <source>
        <dbReference type="EMBL" id="CUN88462.1"/>
    </source>
</evidence>
<dbReference type="InterPro" id="IPR021205">
    <property type="entry name" value="Lanti_perm_SpaE/MutE/EpiE-like"/>
</dbReference>
<dbReference type="AlphaFoldDB" id="A0A174AIL3"/>
<dbReference type="Pfam" id="PF12730">
    <property type="entry name" value="ABC2_membrane_4"/>
    <property type="match status" value="1"/>
</dbReference>
<organism evidence="2 3">
    <name type="scientific">Blautia obeum</name>
    <dbReference type="NCBI Taxonomy" id="40520"/>
    <lineage>
        <taxon>Bacteria</taxon>
        <taxon>Bacillati</taxon>
        <taxon>Bacillota</taxon>
        <taxon>Clostridia</taxon>
        <taxon>Lachnospirales</taxon>
        <taxon>Lachnospiraceae</taxon>
        <taxon>Blautia</taxon>
    </lineage>
</organism>
<dbReference type="RefSeq" id="WP_055057797.1">
    <property type="nucleotide sequence ID" value="NZ_CYZP01000009.1"/>
</dbReference>
<reference evidence="2 3" key="1">
    <citation type="submission" date="2015-09" db="EMBL/GenBank/DDBJ databases">
        <authorList>
            <consortium name="Pathogen Informatics"/>
        </authorList>
    </citation>
    <scope>NUCLEOTIDE SEQUENCE [LARGE SCALE GENOMIC DNA]</scope>
    <source>
        <strain evidence="2 3">2789STDY5834861</strain>
    </source>
</reference>
<proteinExistence type="predicted"/>
<name>A0A174AIL3_9FIRM</name>
<feature type="transmembrane region" description="Helical" evidence="1">
    <location>
        <begin position="46"/>
        <end position="63"/>
    </location>
</feature>
<evidence type="ECO:0000256" key="1">
    <source>
        <dbReference type="SAM" id="Phobius"/>
    </source>
</evidence>
<dbReference type="NCBIfam" id="TIGR03732">
    <property type="entry name" value="lanti_perm_MutE"/>
    <property type="match status" value="1"/>
</dbReference>
<feature type="transmembrane region" description="Helical" evidence="1">
    <location>
        <begin position="204"/>
        <end position="232"/>
    </location>
</feature>
<evidence type="ECO:0000313" key="3">
    <source>
        <dbReference type="Proteomes" id="UP000095645"/>
    </source>
</evidence>
<keyword evidence="1" id="KW-0812">Transmembrane</keyword>
<sequence>MDYLKSEHLKFKRTISNKLIFIVPLITAIFAWIMGGYMGYQYMTLYWWYAFLLPGAIAILCSLSHRKEENAGKYYSVFSMPANLSRFEFAKGIILVEKLLVSAIFLALLISISNIIAPATAVYSLLHSITGSIGIILASVWQIPLCLYLARKTGMFVPIVLNTILGIVLSTATALGNTIAWWFVPYCWAAKLAEPLMGIEMNGTYAGNCGFSIAIMISISLSILLFLILSYADAKDFSKGR</sequence>
<dbReference type="CDD" id="cd21807">
    <property type="entry name" value="ABC-2_lan_permease_MutE_EpiE-like"/>
    <property type="match status" value="1"/>
</dbReference>
<keyword evidence="1" id="KW-0472">Membrane</keyword>
<feature type="transmembrane region" description="Helical" evidence="1">
    <location>
        <begin position="20"/>
        <end position="40"/>
    </location>
</feature>
<keyword evidence="1" id="KW-1133">Transmembrane helix</keyword>
<feature type="transmembrane region" description="Helical" evidence="1">
    <location>
        <begin position="129"/>
        <end position="150"/>
    </location>
</feature>
<feature type="transmembrane region" description="Helical" evidence="1">
    <location>
        <begin position="159"/>
        <end position="184"/>
    </location>
</feature>